<comment type="caution">
    <text evidence="1">The sequence shown here is derived from an EMBL/GenBank/DDBJ whole genome shotgun (WGS) entry which is preliminary data.</text>
</comment>
<proteinExistence type="predicted"/>
<sequence>MKLTSLPADEVTLRYARRGGPAPTGTERMLQQRRGLAWMPRASELPKVTAEVVRLKAEPFPAAPGEIANRQEVEGEAQRASRRLFVSARLMLGFRPLM</sequence>
<protein>
    <submittedName>
        <fullName evidence="1">Uncharacterized protein</fullName>
    </submittedName>
</protein>
<dbReference type="Proteomes" id="UP001501747">
    <property type="component" value="Unassembled WGS sequence"/>
</dbReference>
<dbReference type="EMBL" id="BAABAL010000012">
    <property type="protein sequence ID" value="GAA4010539.1"/>
    <property type="molecule type" value="Genomic_DNA"/>
</dbReference>
<gene>
    <name evidence="1" type="ORF">GCM10022247_35940</name>
</gene>
<reference evidence="2" key="1">
    <citation type="journal article" date="2019" name="Int. J. Syst. Evol. Microbiol.">
        <title>The Global Catalogue of Microorganisms (GCM) 10K type strain sequencing project: providing services to taxonomists for standard genome sequencing and annotation.</title>
        <authorList>
            <consortium name="The Broad Institute Genomics Platform"/>
            <consortium name="The Broad Institute Genome Sequencing Center for Infectious Disease"/>
            <person name="Wu L."/>
            <person name="Ma J."/>
        </authorList>
    </citation>
    <scope>NUCLEOTIDE SEQUENCE [LARGE SCALE GENOMIC DNA]</scope>
    <source>
        <strain evidence="2">JCM 17342</strain>
    </source>
</reference>
<evidence type="ECO:0000313" key="2">
    <source>
        <dbReference type="Proteomes" id="UP001501747"/>
    </source>
</evidence>
<name>A0ABP7SE79_9PSEU</name>
<keyword evidence="2" id="KW-1185">Reference proteome</keyword>
<accession>A0ABP7SE79</accession>
<organism evidence="1 2">
    <name type="scientific">Allokutzneria multivorans</name>
    <dbReference type="NCBI Taxonomy" id="1142134"/>
    <lineage>
        <taxon>Bacteria</taxon>
        <taxon>Bacillati</taxon>
        <taxon>Actinomycetota</taxon>
        <taxon>Actinomycetes</taxon>
        <taxon>Pseudonocardiales</taxon>
        <taxon>Pseudonocardiaceae</taxon>
        <taxon>Allokutzneria</taxon>
    </lineage>
</organism>
<evidence type="ECO:0000313" key="1">
    <source>
        <dbReference type="EMBL" id="GAA4010539.1"/>
    </source>
</evidence>